<dbReference type="GO" id="GO:0016192">
    <property type="term" value="P:vesicle-mediated transport"/>
    <property type="evidence" value="ECO:0007669"/>
    <property type="project" value="InterPro"/>
</dbReference>
<feature type="transmembrane region" description="Helical" evidence="6">
    <location>
        <begin position="218"/>
        <end position="236"/>
    </location>
</feature>
<evidence type="ECO:0000256" key="4">
    <source>
        <dbReference type="ARBA" id="ARBA00022989"/>
    </source>
</evidence>
<dbReference type="GO" id="GO:0016020">
    <property type="term" value="C:membrane"/>
    <property type="evidence" value="ECO:0007669"/>
    <property type="project" value="UniProtKB-SubCell"/>
</dbReference>
<dbReference type="GO" id="GO:0005737">
    <property type="term" value="C:cytoplasm"/>
    <property type="evidence" value="ECO:0007669"/>
    <property type="project" value="UniProtKB-ARBA"/>
</dbReference>
<sequence>MSISATSQRRGEDPWPRMEKEVEAMMDGLIVQMQRYREVAHPTVIAEEEMFDSINAASEEVDEMRAALDTAIEHPELFSITTDELQSRAEKTRAWERDMKKALDLRAKIIAERQRRAAAQRGEFSPTDAGMRENNAFLQQEHETQQRYMQADEATIDRLAGGVRRVRETAVNVKDELDTQEHVLDDIDSGMTRAQLRLENVVKKTSRLLDSASDRKKIICIVVLVIILIVLIMFVVQ</sequence>
<evidence type="ECO:0000256" key="1">
    <source>
        <dbReference type="ARBA" id="ARBA00004167"/>
    </source>
</evidence>
<dbReference type="SMART" id="SM00397">
    <property type="entry name" value="t_SNARE"/>
    <property type="match status" value="1"/>
</dbReference>
<evidence type="ECO:0000259" key="7">
    <source>
        <dbReference type="PROSITE" id="PS50192"/>
    </source>
</evidence>
<evidence type="ECO:0000256" key="6">
    <source>
        <dbReference type="SAM" id="Phobius"/>
    </source>
</evidence>
<dbReference type="VEuPathDB" id="TriTrypDB:BCY84_13393"/>
<dbReference type="VEuPathDB" id="TriTrypDB:Tc_MARK_1064"/>
<dbReference type="InterPro" id="IPR000727">
    <property type="entry name" value="T_SNARE_dom"/>
</dbReference>
<dbReference type="Pfam" id="PF05739">
    <property type="entry name" value="SNARE"/>
    <property type="match status" value="1"/>
</dbReference>
<dbReference type="PANTHER" id="PTHR12791">
    <property type="entry name" value="GOLGI SNARE BET1-RELATED"/>
    <property type="match status" value="1"/>
</dbReference>
<evidence type="ECO:0000313" key="9">
    <source>
        <dbReference type="Proteomes" id="UP000246121"/>
    </source>
</evidence>
<keyword evidence="5 6" id="KW-0472">Membrane</keyword>
<comment type="caution">
    <text evidence="8">The sequence shown here is derived from an EMBL/GenBank/DDBJ whole genome shotgun (WGS) entry which is preliminary data.</text>
</comment>
<gene>
    <name evidence="8" type="ORF">C4B63_8g504</name>
</gene>
<dbReference type="PROSITE" id="PS50192">
    <property type="entry name" value="T_SNARE"/>
    <property type="match status" value="1"/>
</dbReference>
<dbReference type="SUPFAM" id="SSF58038">
    <property type="entry name" value="SNARE fusion complex"/>
    <property type="match status" value="1"/>
</dbReference>
<dbReference type="AlphaFoldDB" id="A0A2V2VTL0"/>
<dbReference type="VEuPathDB" id="TriTrypDB:TcCLB.472777.9"/>
<dbReference type="VEuPathDB" id="TriTrypDB:TcCL_ESM01396"/>
<dbReference type="Proteomes" id="UP000246121">
    <property type="component" value="Unassembled WGS sequence"/>
</dbReference>
<dbReference type="VEuPathDB" id="TriTrypDB:ECC02_004582"/>
<dbReference type="EMBL" id="PRFA01000008">
    <property type="protein sequence ID" value="PWU99725.1"/>
    <property type="molecule type" value="Genomic_DNA"/>
</dbReference>
<comment type="subcellular location">
    <subcellularLocation>
        <location evidence="1">Membrane</location>
        <topology evidence="1">Single-pass membrane protein</topology>
    </subcellularLocation>
</comment>
<dbReference type="Gene3D" id="1.20.5.110">
    <property type="match status" value="1"/>
</dbReference>
<keyword evidence="4 6" id="KW-1133">Transmembrane helix</keyword>
<dbReference type="OrthoDB" id="248940at2759"/>
<evidence type="ECO:0000313" key="8">
    <source>
        <dbReference type="EMBL" id="PWU99725.1"/>
    </source>
</evidence>
<protein>
    <recommendedName>
        <fullName evidence="7">t-SNARE coiled-coil homology domain-containing protein</fullName>
    </recommendedName>
</protein>
<evidence type="ECO:0000256" key="2">
    <source>
        <dbReference type="ARBA" id="ARBA00022448"/>
    </source>
</evidence>
<dbReference type="VEuPathDB" id="TriTrypDB:TcCLB.508209.159"/>
<evidence type="ECO:0000256" key="3">
    <source>
        <dbReference type="ARBA" id="ARBA00022692"/>
    </source>
</evidence>
<dbReference type="VEuPathDB" id="TriTrypDB:TcBrA4_0106830"/>
<reference evidence="8 9" key="1">
    <citation type="journal article" date="2018" name="Microb. Genom.">
        <title>Expanding an expanded genome: long-read sequencing of Trypanosoma cruzi.</title>
        <authorList>
            <person name="Berna L."/>
            <person name="Rodriguez M."/>
            <person name="Chiribao M.L."/>
            <person name="Parodi-Talice A."/>
            <person name="Pita S."/>
            <person name="Rijo G."/>
            <person name="Alvarez-Valin F."/>
            <person name="Robello C."/>
        </authorList>
    </citation>
    <scope>NUCLEOTIDE SEQUENCE [LARGE SCALE GENOMIC DNA]</scope>
    <source>
        <strain evidence="8 9">Dm28c</strain>
    </source>
</reference>
<dbReference type="VEuPathDB" id="TriTrypDB:TCDM_14167"/>
<accession>A0A2V2VTL0</accession>
<dbReference type="VEuPathDB" id="TriTrypDB:C3747_4g718"/>
<evidence type="ECO:0000256" key="5">
    <source>
        <dbReference type="ARBA" id="ARBA00023136"/>
    </source>
</evidence>
<organism evidence="8 9">
    <name type="scientific">Trypanosoma cruzi</name>
    <dbReference type="NCBI Taxonomy" id="5693"/>
    <lineage>
        <taxon>Eukaryota</taxon>
        <taxon>Discoba</taxon>
        <taxon>Euglenozoa</taxon>
        <taxon>Kinetoplastea</taxon>
        <taxon>Metakinetoplastina</taxon>
        <taxon>Trypanosomatida</taxon>
        <taxon>Trypanosomatidae</taxon>
        <taxon>Trypanosoma</taxon>
        <taxon>Schizotrypanum</taxon>
    </lineage>
</organism>
<dbReference type="InterPro" id="IPR010989">
    <property type="entry name" value="SNARE"/>
</dbReference>
<feature type="domain" description="T-SNARE coiled-coil homology" evidence="7">
    <location>
        <begin position="146"/>
        <end position="208"/>
    </location>
</feature>
<dbReference type="VEuPathDB" id="TriTrypDB:TCSYLVIO_002344"/>
<dbReference type="VEuPathDB" id="TriTrypDB:C4B63_8g504"/>
<proteinExistence type="predicted"/>
<dbReference type="CDD" id="cd15841">
    <property type="entry name" value="SNARE_Qc"/>
    <property type="match status" value="1"/>
</dbReference>
<keyword evidence="3 6" id="KW-0812">Transmembrane</keyword>
<name>A0A2V2VTL0_TRYCR</name>
<dbReference type="VEuPathDB" id="TriTrypDB:TcG_07951"/>
<keyword evidence="2" id="KW-0813">Transport</keyword>
<dbReference type="GO" id="GO:0012505">
    <property type="term" value="C:endomembrane system"/>
    <property type="evidence" value="ECO:0007669"/>
    <property type="project" value="UniProtKB-ARBA"/>
</dbReference>
<dbReference type="SUPFAM" id="SSF47661">
    <property type="entry name" value="t-snare proteins"/>
    <property type="match status" value="1"/>
</dbReference>